<dbReference type="EMBL" id="BSEC01000003">
    <property type="protein sequence ID" value="GLI95447.1"/>
    <property type="molecule type" value="Genomic_DNA"/>
</dbReference>
<dbReference type="AlphaFoldDB" id="A0A9W6GYR3"/>
<proteinExistence type="predicted"/>
<organism evidence="2 3">
    <name type="scientific">Methylocystis echinoides</name>
    <dbReference type="NCBI Taxonomy" id="29468"/>
    <lineage>
        <taxon>Bacteria</taxon>
        <taxon>Pseudomonadati</taxon>
        <taxon>Pseudomonadota</taxon>
        <taxon>Alphaproteobacteria</taxon>
        <taxon>Hyphomicrobiales</taxon>
        <taxon>Methylocystaceae</taxon>
        <taxon>Methylocystis</taxon>
    </lineage>
</organism>
<keyword evidence="1" id="KW-0732">Signal</keyword>
<reference evidence="2" key="1">
    <citation type="journal article" date="2023" name="Int. J. Syst. Evol. Microbiol.">
        <title>Methylocystis iwaonis sp. nov., a type II methane-oxidizing bacterium from surface soil of a rice paddy field in Japan, and emended description of the genus Methylocystis (ex Whittenbury et al. 1970) Bowman et al. 1993.</title>
        <authorList>
            <person name="Kaise H."/>
            <person name="Sawadogo J.B."/>
            <person name="Alam M.S."/>
            <person name="Ueno C."/>
            <person name="Dianou D."/>
            <person name="Shinjo R."/>
            <person name="Asakawa S."/>
        </authorList>
    </citation>
    <scope>NUCLEOTIDE SEQUENCE</scope>
    <source>
        <strain evidence="2">LMG27198</strain>
    </source>
</reference>
<evidence type="ECO:0000256" key="1">
    <source>
        <dbReference type="SAM" id="SignalP"/>
    </source>
</evidence>
<name>A0A9W6GYR3_9HYPH</name>
<comment type="caution">
    <text evidence="2">The sequence shown here is derived from an EMBL/GenBank/DDBJ whole genome shotgun (WGS) entry which is preliminary data.</text>
</comment>
<dbReference type="RefSeq" id="WP_281806253.1">
    <property type="nucleotide sequence ID" value="NZ_BSEC01000003.1"/>
</dbReference>
<protein>
    <submittedName>
        <fullName evidence="2">Uncharacterized protein</fullName>
    </submittedName>
</protein>
<evidence type="ECO:0000313" key="2">
    <source>
        <dbReference type="EMBL" id="GLI95447.1"/>
    </source>
</evidence>
<gene>
    <name evidence="2" type="ORF">LMG27198_44390</name>
</gene>
<evidence type="ECO:0000313" key="3">
    <source>
        <dbReference type="Proteomes" id="UP001144323"/>
    </source>
</evidence>
<feature type="signal peptide" evidence="1">
    <location>
        <begin position="1"/>
        <end position="22"/>
    </location>
</feature>
<feature type="chain" id="PRO_5040983666" evidence="1">
    <location>
        <begin position="23"/>
        <end position="100"/>
    </location>
</feature>
<keyword evidence="3" id="KW-1185">Reference proteome</keyword>
<sequence>MGLVQALFVFAIAIGTTSAALAAERLGFPACKDKALMARALDLSDQSDHQAAYVIVQRGMKSRDCRVIPADELVIETTPPLSRLIKVHKRGDPDEYWIIN</sequence>
<dbReference type="Proteomes" id="UP001144323">
    <property type="component" value="Unassembled WGS sequence"/>
</dbReference>
<accession>A0A9W6GYR3</accession>